<proteinExistence type="predicted"/>
<dbReference type="AlphaFoldDB" id="A0A381NGR0"/>
<protein>
    <submittedName>
        <fullName evidence="1">Uncharacterized protein</fullName>
    </submittedName>
</protein>
<accession>A0A381NGR0</accession>
<dbReference type="EMBL" id="UINC01000344">
    <property type="protein sequence ID" value="SUZ53727.1"/>
    <property type="molecule type" value="Genomic_DNA"/>
</dbReference>
<name>A0A381NGR0_9ZZZZ</name>
<organism evidence="1">
    <name type="scientific">marine metagenome</name>
    <dbReference type="NCBI Taxonomy" id="408172"/>
    <lineage>
        <taxon>unclassified sequences</taxon>
        <taxon>metagenomes</taxon>
        <taxon>ecological metagenomes</taxon>
    </lineage>
</organism>
<gene>
    <name evidence="1" type="ORF">METZ01_LOCUS6581</name>
</gene>
<reference evidence="1" key="1">
    <citation type="submission" date="2018-05" db="EMBL/GenBank/DDBJ databases">
        <authorList>
            <person name="Lanie J.A."/>
            <person name="Ng W.-L."/>
            <person name="Kazmierczak K.M."/>
            <person name="Andrzejewski T.M."/>
            <person name="Davidsen T.M."/>
            <person name="Wayne K.J."/>
            <person name="Tettelin H."/>
            <person name="Glass J.I."/>
            <person name="Rusch D."/>
            <person name="Podicherti R."/>
            <person name="Tsui H.-C.T."/>
            <person name="Winkler M.E."/>
        </authorList>
    </citation>
    <scope>NUCLEOTIDE SEQUENCE</scope>
</reference>
<sequence>MMDVMSPREVKEMGSTDVLGIGTASAVAVALRFAPAAFKTIGGWLFGPSPEEAGTDPILTGGEETLALASMTAVPRVVEADIDQRERTVVLSLVVAPNTPTEAAHTLGERFVRLVKTIASAEPPPGDEIGPGSFDYVVHISAPTQIAIARGGKPMADHTLSW</sequence>
<evidence type="ECO:0000313" key="1">
    <source>
        <dbReference type="EMBL" id="SUZ53727.1"/>
    </source>
</evidence>